<dbReference type="Pfam" id="PF00293">
    <property type="entry name" value="NUDIX"/>
    <property type="match status" value="1"/>
</dbReference>
<evidence type="ECO:0000259" key="2">
    <source>
        <dbReference type="PROSITE" id="PS51462"/>
    </source>
</evidence>
<reference evidence="3 4" key="1">
    <citation type="journal article" date="2012" name="J. Bacteriol.">
        <title>Draft genome sequence of Streptomyces globisporus C-1027, which produces an antitumor antibiotic consisting of a nine-membered enediyne with a chromoprotein.</title>
        <authorList>
            <person name="Wang L."/>
            <person name="Wang S."/>
            <person name="He Q."/>
            <person name="Yu T."/>
            <person name="Li Q."/>
            <person name="Hong B."/>
        </authorList>
    </citation>
    <scope>NUCLEOTIDE SEQUENCE [LARGE SCALE GENOMIC DNA]</scope>
    <source>
        <strain evidence="3 4">C-1027</strain>
    </source>
</reference>
<dbReference type="STRING" id="1172567.WQO_13980"/>
<evidence type="ECO:0000313" key="4">
    <source>
        <dbReference type="Proteomes" id="UP000064183"/>
    </source>
</evidence>
<dbReference type="SUPFAM" id="SSF55811">
    <property type="entry name" value="Nudix"/>
    <property type="match status" value="1"/>
</dbReference>
<name>A0A0U3LDE3_STRGL</name>
<feature type="domain" description="Nudix hydrolase" evidence="2">
    <location>
        <begin position="19"/>
        <end position="156"/>
    </location>
</feature>
<dbReference type="InterPro" id="IPR015797">
    <property type="entry name" value="NUDIX_hydrolase-like_dom_sf"/>
</dbReference>
<accession>A0A0U3LDE3</accession>
<proteinExistence type="predicted"/>
<dbReference type="AlphaFoldDB" id="A0A0U3LDE3"/>
<dbReference type="PROSITE" id="PS00893">
    <property type="entry name" value="NUDIX_BOX"/>
    <property type="match status" value="1"/>
</dbReference>
<dbReference type="CDD" id="cd04697">
    <property type="entry name" value="NUDIX_Hydrolase"/>
    <property type="match status" value="1"/>
</dbReference>
<dbReference type="EMBL" id="CP013738">
    <property type="protein sequence ID" value="ALU94364.1"/>
    <property type="molecule type" value="Genomic_DNA"/>
</dbReference>
<dbReference type="Proteomes" id="UP000064183">
    <property type="component" value="Chromosome"/>
</dbReference>
<dbReference type="PROSITE" id="PS51462">
    <property type="entry name" value="NUDIX"/>
    <property type="match status" value="1"/>
</dbReference>
<dbReference type="GeneID" id="27783457"/>
<organism evidence="3 4">
    <name type="scientific">Streptomyces globisporus C-1027</name>
    <dbReference type="NCBI Taxonomy" id="1172567"/>
    <lineage>
        <taxon>Bacteria</taxon>
        <taxon>Bacillati</taxon>
        <taxon>Actinomycetota</taxon>
        <taxon>Actinomycetes</taxon>
        <taxon>Kitasatosporales</taxon>
        <taxon>Streptomycetaceae</taxon>
        <taxon>Streptomyces</taxon>
    </lineage>
</organism>
<dbReference type="PANTHER" id="PTHR10885">
    <property type="entry name" value="ISOPENTENYL-DIPHOSPHATE DELTA-ISOMERASE"/>
    <property type="match status" value="1"/>
</dbReference>
<dbReference type="Gene3D" id="3.90.79.10">
    <property type="entry name" value="Nucleoside Triphosphate Pyrophosphohydrolase"/>
    <property type="match status" value="1"/>
</dbReference>
<sequence length="169" mass="19278">MSELVDHVDEHDRVIGVVRRNEAVAAGLLYRMSMVLCRDETGRYLVHRRPENSSRFPGEYSWLVAGAVEAGESYEAAAARELDEEMGVTAPVRPLFKFLCRGELSPYWFVVYEATVDHERVAPRVAEVAWHGWLSGTELQQAMADWNFVSDSRDAYDRYLRLPADTKPL</sequence>
<dbReference type="PANTHER" id="PTHR10885:SF0">
    <property type="entry name" value="ISOPENTENYL-DIPHOSPHATE DELTA-ISOMERASE"/>
    <property type="match status" value="1"/>
</dbReference>
<dbReference type="InterPro" id="IPR020084">
    <property type="entry name" value="NUDIX_hydrolase_CS"/>
</dbReference>
<evidence type="ECO:0000256" key="1">
    <source>
        <dbReference type="ARBA" id="ARBA00022801"/>
    </source>
</evidence>
<dbReference type="KEGG" id="sgb:WQO_13980"/>
<evidence type="ECO:0000313" key="3">
    <source>
        <dbReference type="EMBL" id="ALU94364.1"/>
    </source>
</evidence>
<dbReference type="RefSeq" id="WP_029182198.1">
    <property type="nucleotide sequence ID" value="NZ_CP013738.1"/>
</dbReference>
<dbReference type="GO" id="GO:0016787">
    <property type="term" value="F:hydrolase activity"/>
    <property type="evidence" value="ECO:0007669"/>
    <property type="project" value="UniProtKB-KW"/>
</dbReference>
<dbReference type="InterPro" id="IPR000086">
    <property type="entry name" value="NUDIX_hydrolase_dom"/>
</dbReference>
<keyword evidence="1 3" id="KW-0378">Hydrolase</keyword>
<protein>
    <submittedName>
        <fullName evidence="3">NTP pyrophosphohydrolase</fullName>
    </submittedName>
</protein>
<gene>
    <name evidence="3" type="ORF">WQO_13980</name>
</gene>